<gene>
    <name evidence="1" type="ORF">CC86DRAFT_426316</name>
</gene>
<evidence type="ECO:0008006" key="3">
    <source>
        <dbReference type="Google" id="ProtNLM"/>
    </source>
</evidence>
<dbReference type="Proteomes" id="UP000799424">
    <property type="component" value="Unassembled WGS sequence"/>
</dbReference>
<evidence type="ECO:0000313" key="1">
    <source>
        <dbReference type="EMBL" id="KAF2821810.1"/>
    </source>
</evidence>
<dbReference type="AlphaFoldDB" id="A0A6A6ZL59"/>
<keyword evidence="2" id="KW-1185">Reference proteome</keyword>
<sequence>MSTTPYLDYRLFARLSTLESDQPTKSNTSQTFNLFALPPELREQIYTHYLAIPTVRNSSGWPNIALNHQTYDVTQLAARAKFIPSLALVSYQMRDEVMCVMLRSAHTIVLQDSIATLYFSAFLASLSKDGWAFK</sequence>
<reference evidence="1" key="1">
    <citation type="journal article" date="2020" name="Stud. Mycol.">
        <title>101 Dothideomycetes genomes: a test case for predicting lifestyles and emergence of pathogens.</title>
        <authorList>
            <person name="Haridas S."/>
            <person name="Albert R."/>
            <person name="Binder M."/>
            <person name="Bloem J."/>
            <person name="Labutti K."/>
            <person name="Salamov A."/>
            <person name="Andreopoulos B."/>
            <person name="Baker S."/>
            <person name="Barry K."/>
            <person name="Bills G."/>
            <person name="Bluhm B."/>
            <person name="Cannon C."/>
            <person name="Castanera R."/>
            <person name="Culley D."/>
            <person name="Daum C."/>
            <person name="Ezra D."/>
            <person name="Gonzalez J."/>
            <person name="Henrissat B."/>
            <person name="Kuo A."/>
            <person name="Liang C."/>
            <person name="Lipzen A."/>
            <person name="Lutzoni F."/>
            <person name="Magnuson J."/>
            <person name="Mondo S."/>
            <person name="Nolan M."/>
            <person name="Ohm R."/>
            <person name="Pangilinan J."/>
            <person name="Park H.-J."/>
            <person name="Ramirez L."/>
            <person name="Alfaro M."/>
            <person name="Sun H."/>
            <person name="Tritt A."/>
            <person name="Yoshinaga Y."/>
            <person name="Zwiers L.-H."/>
            <person name="Turgeon B."/>
            <person name="Goodwin S."/>
            <person name="Spatafora J."/>
            <person name="Crous P."/>
            <person name="Grigoriev I."/>
        </authorList>
    </citation>
    <scope>NUCLEOTIDE SEQUENCE</scope>
    <source>
        <strain evidence="1">CBS 113818</strain>
    </source>
</reference>
<name>A0A6A6ZL59_9PLEO</name>
<proteinExistence type="predicted"/>
<protein>
    <recommendedName>
        <fullName evidence="3">F-box domain-containing protein</fullName>
    </recommendedName>
</protein>
<evidence type="ECO:0000313" key="2">
    <source>
        <dbReference type="Proteomes" id="UP000799424"/>
    </source>
</evidence>
<organism evidence="1 2">
    <name type="scientific">Ophiobolus disseminans</name>
    <dbReference type="NCBI Taxonomy" id="1469910"/>
    <lineage>
        <taxon>Eukaryota</taxon>
        <taxon>Fungi</taxon>
        <taxon>Dikarya</taxon>
        <taxon>Ascomycota</taxon>
        <taxon>Pezizomycotina</taxon>
        <taxon>Dothideomycetes</taxon>
        <taxon>Pleosporomycetidae</taxon>
        <taxon>Pleosporales</taxon>
        <taxon>Pleosporineae</taxon>
        <taxon>Phaeosphaeriaceae</taxon>
        <taxon>Ophiobolus</taxon>
    </lineage>
</organism>
<accession>A0A6A6ZL59</accession>
<dbReference type="OrthoDB" id="3811603at2759"/>
<dbReference type="EMBL" id="MU006236">
    <property type="protein sequence ID" value="KAF2821810.1"/>
    <property type="molecule type" value="Genomic_DNA"/>
</dbReference>